<comment type="caution">
    <text evidence="1">The sequence shown here is derived from an EMBL/GenBank/DDBJ whole genome shotgun (WGS) entry which is preliminary data.</text>
</comment>
<sequence>MICMTFPYANCMIGRSVVFKINGWFLGEYKLRMQCQCGGDAIRTTASVNLKYKISFEFPLTIWDGSPYHAPQVAPMIPLYFTPLLKTTQPQQFCRVLKSPSNSRLLQCGGGRNDGGETEEMDGEGRKERCDGRWMAGSSLCMRHRGRATALLLSPTWRAYCLSSLM</sequence>
<keyword evidence="2" id="KW-1185">Reference proteome</keyword>
<name>A0A9P5ZW50_PLEER</name>
<accession>A0A9P5ZW50</accession>
<evidence type="ECO:0000313" key="2">
    <source>
        <dbReference type="Proteomes" id="UP000807025"/>
    </source>
</evidence>
<dbReference type="Proteomes" id="UP000807025">
    <property type="component" value="Unassembled WGS sequence"/>
</dbReference>
<dbReference type="AlphaFoldDB" id="A0A9P5ZW50"/>
<dbReference type="EMBL" id="MU154569">
    <property type="protein sequence ID" value="KAF9494756.1"/>
    <property type="molecule type" value="Genomic_DNA"/>
</dbReference>
<evidence type="ECO:0000313" key="1">
    <source>
        <dbReference type="EMBL" id="KAF9494756.1"/>
    </source>
</evidence>
<organism evidence="1 2">
    <name type="scientific">Pleurotus eryngii</name>
    <name type="common">Boletus of the steppes</name>
    <dbReference type="NCBI Taxonomy" id="5323"/>
    <lineage>
        <taxon>Eukaryota</taxon>
        <taxon>Fungi</taxon>
        <taxon>Dikarya</taxon>
        <taxon>Basidiomycota</taxon>
        <taxon>Agaricomycotina</taxon>
        <taxon>Agaricomycetes</taxon>
        <taxon>Agaricomycetidae</taxon>
        <taxon>Agaricales</taxon>
        <taxon>Pleurotineae</taxon>
        <taxon>Pleurotaceae</taxon>
        <taxon>Pleurotus</taxon>
    </lineage>
</organism>
<reference evidence="1" key="1">
    <citation type="submission" date="2020-11" db="EMBL/GenBank/DDBJ databases">
        <authorList>
            <consortium name="DOE Joint Genome Institute"/>
            <person name="Ahrendt S."/>
            <person name="Riley R."/>
            <person name="Andreopoulos W."/>
            <person name="Labutti K."/>
            <person name="Pangilinan J."/>
            <person name="Ruiz-Duenas F.J."/>
            <person name="Barrasa J.M."/>
            <person name="Sanchez-Garcia M."/>
            <person name="Camarero S."/>
            <person name="Miyauchi S."/>
            <person name="Serrano A."/>
            <person name="Linde D."/>
            <person name="Babiker R."/>
            <person name="Drula E."/>
            <person name="Ayuso-Fernandez I."/>
            <person name="Pacheco R."/>
            <person name="Padilla G."/>
            <person name="Ferreira P."/>
            <person name="Barriuso J."/>
            <person name="Kellner H."/>
            <person name="Castanera R."/>
            <person name="Alfaro M."/>
            <person name="Ramirez L."/>
            <person name="Pisabarro A.G."/>
            <person name="Kuo A."/>
            <person name="Tritt A."/>
            <person name="Lipzen A."/>
            <person name="He G."/>
            <person name="Yan M."/>
            <person name="Ng V."/>
            <person name="Cullen D."/>
            <person name="Martin F."/>
            <person name="Rosso M.-N."/>
            <person name="Henrissat B."/>
            <person name="Hibbett D."/>
            <person name="Martinez A.T."/>
            <person name="Grigoriev I.V."/>
        </authorList>
    </citation>
    <scope>NUCLEOTIDE SEQUENCE</scope>
    <source>
        <strain evidence="1">ATCC 90797</strain>
    </source>
</reference>
<proteinExistence type="predicted"/>
<protein>
    <submittedName>
        <fullName evidence="1">Uncharacterized protein</fullName>
    </submittedName>
</protein>
<gene>
    <name evidence="1" type="ORF">BDN71DRAFT_936755</name>
</gene>